<feature type="transmembrane region" description="Helical" evidence="1">
    <location>
        <begin position="153"/>
        <end position="181"/>
    </location>
</feature>
<dbReference type="eggNOG" id="arCOG09071">
    <property type="taxonomic scope" value="Archaea"/>
</dbReference>
<evidence type="ECO:0000313" key="2">
    <source>
        <dbReference type="EMBL" id="EJN58764.1"/>
    </source>
</evidence>
<keyword evidence="1" id="KW-0472">Membrane</keyword>
<evidence type="ECO:0000256" key="1">
    <source>
        <dbReference type="SAM" id="Phobius"/>
    </source>
</evidence>
<gene>
    <name evidence="2" type="ORF">HSB1_28450</name>
</gene>
<dbReference type="PROSITE" id="PS51257">
    <property type="entry name" value="PROKAR_LIPOPROTEIN"/>
    <property type="match status" value="1"/>
</dbReference>
<dbReference type="AlphaFoldDB" id="J3JEY3"/>
<feature type="transmembrane region" description="Helical" evidence="1">
    <location>
        <begin position="38"/>
        <end position="56"/>
    </location>
</feature>
<feature type="transmembrane region" description="Helical" evidence="1">
    <location>
        <begin position="101"/>
        <end position="120"/>
    </location>
</feature>
<evidence type="ECO:0000313" key="3">
    <source>
        <dbReference type="Proteomes" id="UP000007813"/>
    </source>
</evidence>
<feature type="transmembrane region" description="Helical" evidence="1">
    <location>
        <begin position="12"/>
        <end position="32"/>
    </location>
</feature>
<dbReference type="EMBL" id="ALJD01000007">
    <property type="protein sequence ID" value="EJN58764.1"/>
    <property type="molecule type" value="Genomic_DNA"/>
</dbReference>
<dbReference type="OrthoDB" id="308485at2157"/>
<keyword evidence="1" id="KW-1133">Transmembrane helix</keyword>
<proteinExistence type="predicted"/>
<keyword evidence="1" id="KW-0812">Transmembrane</keyword>
<organism evidence="2 3">
    <name type="scientific">Halogranum salarium B-1</name>
    <dbReference type="NCBI Taxonomy" id="1210908"/>
    <lineage>
        <taxon>Archaea</taxon>
        <taxon>Methanobacteriati</taxon>
        <taxon>Methanobacteriota</taxon>
        <taxon>Stenosarchaea group</taxon>
        <taxon>Halobacteria</taxon>
        <taxon>Halobacteriales</taxon>
        <taxon>Haloferacaceae</taxon>
    </lineage>
</organism>
<accession>J3JEY3</accession>
<reference evidence="2 3" key="1">
    <citation type="journal article" date="2012" name="J. Bacteriol.">
        <title>Draft Genome Sequence of the Extremely Halophilic Archaeon Halogranum salarium B-1T.</title>
        <authorList>
            <person name="Kim K.K."/>
            <person name="Lee K.C."/>
            <person name="Lee J.S."/>
        </authorList>
    </citation>
    <scope>NUCLEOTIDE SEQUENCE [LARGE SCALE GENOMIC DNA]</scope>
    <source>
        <strain evidence="2 3">B-1</strain>
    </source>
</reference>
<name>J3JEY3_9EURY</name>
<dbReference type="RefSeq" id="WP_009375586.1">
    <property type="nucleotide sequence ID" value="NZ_ALJD01000007.1"/>
</dbReference>
<dbReference type="Proteomes" id="UP000007813">
    <property type="component" value="Unassembled WGS sequence"/>
</dbReference>
<sequence>MRPRLPSYDHFSVAVGVFVGGCLLALASLVGLPLEEPLGGVALVVALAVWTLLAQVPERVNAMLARRLHVVVGVLSCAPMVVLAANRLVGRLDSSPPLADPSPWVPLGIGVGGVVVAAVGEHRYATHCYETEGIHAIVTTTPRARWRQFLSSLVWGTLGYALVTFALDTASLFGLAAFGVLHAVLNPPSAKDLVVLDSGLLIRDDEDSGGSLTPWRRIRGVDVVDGTLRVRRGLPFPRTYRCDFSEHEEAKRVADAIRRCRRRT</sequence>
<protein>
    <submittedName>
        <fullName evidence="2">Uncharacterized protein</fullName>
    </submittedName>
</protein>
<comment type="caution">
    <text evidence="2">The sequence shown here is derived from an EMBL/GenBank/DDBJ whole genome shotgun (WGS) entry which is preliminary data.</text>
</comment>
<feature type="transmembrane region" description="Helical" evidence="1">
    <location>
        <begin position="68"/>
        <end position="89"/>
    </location>
</feature>